<keyword evidence="6 7" id="KW-0472">Membrane</keyword>
<evidence type="ECO:0000313" key="9">
    <source>
        <dbReference type="EMBL" id="GMA36879.1"/>
    </source>
</evidence>
<evidence type="ECO:0000256" key="6">
    <source>
        <dbReference type="ARBA" id="ARBA00023136"/>
    </source>
</evidence>
<dbReference type="InterPro" id="IPR006153">
    <property type="entry name" value="Cation/H_exchanger_TM"/>
</dbReference>
<name>A0ABQ6IG80_9MICO</name>
<evidence type="ECO:0000256" key="2">
    <source>
        <dbReference type="ARBA" id="ARBA00005551"/>
    </source>
</evidence>
<comment type="caution">
    <text evidence="9">The sequence shown here is derived from an EMBL/GenBank/DDBJ whole genome shotgun (WGS) entry which is preliminary data.</text>
</comment>
<reference evidence="10" key="1">
    <citation type="journal article" date="2019" name="Int. J. Syst. Evol. Microbiol.">
        <title>The Global Catalogue of Microorganisms (GCM) 10K type strain sequencing project: providing services to taxonomists for standard genome sequencing and annotation.</title>
        <authorList>
            <consortium name="The Broad Institute Genomics Platform"/>
            <consortium name="The Broad Institute Genome Sequencing Center for Infectious Disease"/>
            <person name="Wu L."/>
            <person name="Ma J."/>
        </authorList>
    </citation>
    <scope>NUCLEOTIDE SEQUENCE [LARGE SCALE GENOMIC DNA]</scope>
    <source>
        <strain evidence="10">NBRC 112299</strain>
    </source>
</reference>
<feature type="transmembrane region" description="Helical" evidence="7">
    <location>
        <begin position="66"/>
        <end position="86"/>
    </location>
</feature>
<organism evidence="9 10">
    <name type="scientific">Demequina litorisediminis</name>
    <dbReference type="NCBI Taxonomy" id="1849022"/>
    <lineage>
        <taxon>Bacteria</taxon>
        <taxon>Bacillati</taxon>
        <taxon>Actinomycetota</taxon>
        <taxon>Actinomycetes</taxon>
        <taxon>Micrococcales</taxon>
        <taxon>Demequinaceae</taxon>
        <taxon>Demequina</taxon>
    </lineage>
</organism>
<dbReference type="EMBL" id="BSUN01000001">
    <property type="protein sequence ID" value="GMA36879.1"/>
    <property type="molecule type" value="Genomic_DNA"/>
</dbReference>
<keyword evidence="10" id="KW-1185">Reference proteome</keyword>
<evidence type="ECO:0000256" key="4">
    <source>
        <dbReference type="ARBA" id="ARBA00022692"/>
    </source>
</evidence>
<feature type="transmembrane region" description="Helical" evidence="7">
    <location>
        <begin position="39"/>
        <end position="60"/>
    </location>
</feature>
<sequence>MPIPKSPTRLSEIGVILLMFGVGLHFSIRDLLAVKKVALPGAVLQMVAATALGTLVGLWLDWSLGAAMLFGLALSVASTVVMLRALEDKQAARYPRGPHRRGLAHR</sequence>
<dbReference type="Proteomes" id="UP001157125">
    <property type="component" value="Unassembled WGS sequence"/>
</dbReference>
<dbReference type="InterPro" id="IPR038770">
    <property type="entry name" value="Na+/solute_symporter_sf"/>
</dbReference>
<dbReference type="PANTHER" id="PTHR42751">
    <property type="entry name" value="SODIUM/HYDROGEN EXCHANGER FAMILY/TRKA DOMAIN PROTEIN"/>
    <property type="match status" value="1"/>
</dbReference>
<keyword evidence="4 7" id="KW-0812">Transmembrane</keyword>
<comment type="subcellular location">
    <subcellularLocation>
        <location evidence="1">Membrane</location>
        <topology evidence="1">Multi-pass membrane protein</topology>
    </subcellularLocation>
</comment>
<evidence type="ECO:0000259" key="8">
    <source>
        <dbReference type="Pfam" id="PF00999"/>
    </source>
</evidence>
<evidence type="ECO:0000256" key="1">
    <source>
        <dbReference type="ARBA" id="ARBA00004141"/>
    </source>
</evidence>
<feature type="transmembrane region" description="Helical" evidence="7">
    <location>
        <begin position="13"/>
        <end position="32"/>
    </location>
</feature>
<proteinExistence type="inferred from homology"/>
<feature type="domain" description="Cation/H+ exchanger transmembrane" evidence="8">
    <location>
        <begin position="7"/>
        <end position="90"/>
    </location>
</feature>
<accession>A0ABQ6IG80</accession>
<dbReference type="RefSeq" id="WP_284328814.1">
    <property type="nucleotide sequence ID" value="NZ_BSUN01000001.1"/>
</dbReference>
<evidence type="ECO:0000256" key="3">
    <source>
        <dbReference type="ARBA" id="ARBA00022448"/>
    </source>
</evidence>
<evidence type="ECO:0000256" key="5">
    <source>
        <dbReference type="ARBA" id="ARBA00022989"/>
    </source>
</evidence>
<protein>
    <recommendedName>
        <fullName evidence="8">Cation/H+ exchanger transmembrane domain-containing protein</fullName>
    </recommendedName>
</protein>
<evidence type="ECO:0000256" key="7">
    <source>
        <dbReference type="SAM" id="Phobius"/>
    </source>
</evidence>
<evidence type="ECO:0000313" key="10">
    <source>
        <dbReference type="Proteomes" id="UP001157125"/>
    </source>
</evidence>
<dbReference type="PANTHER" id="PTHR42751:SF1">
    <property type="entry name" value="CATION_PROTON ANTIPORTER YBAL-RELATED"/>
    <property type="match status" value="1"/>
</dbReference>
<gene>
    <name evidence="9" type="ORF">GCM10025876_30830</name>
</gene>
<dbReference type="Gene3D" id="1.20.1530.20">
    <property type="match status" value="1"/>
</dbReference>
<keyword evidence="3" id="KW-0813">Transport</keyword>
<comment type="similarity">
    <text evidence="2">Belongs to the monovalent cation:proton antiporter 2 (CPA2) transporter (TC 2.A.37) family.</text>
</comment>
<dbReference type="Pfam" id="PF00999">
    <property type="entry name" value="Na_H_Exchanger"/>
    <property type="match status" value="1"/>
</dbReference>
<keyword evidence="5 7" id="KW-1133">Transmembrane helix</keyword>